<evidence type="ECO:0000259" key="3">
    <source>
        <dbReference type="PROSITE" id="PS51747"/>
    </source>
</evidence>
<organism evidence="4">
    <name type="scientific">gut metagenome</name>
    <dbReference type="NCBI Taxonomy" id="749906"/>
    <lineage>
        <taxon>unclassified sequences</taxon>
        <taxon>metagenomes</taxon>
        <taxon>organismal metagenomes</taxon>
    </lineage>
</organism>
<dbReference type="Pfam" id="PF14437">
    <property type="entry name" value="MafB19-deam"/>
    <property type="match status" value="1"/>
</dbReference>
<dbReference type="PROSITE" id="PS00903">
    <property type="entry name" value="CYT_DCMP_DEAMINASES_1"/>
    <property type="match status" value="1"/>
</dbReference>
<dbReference type="SUPFAM" id="SSF53927">
    <property type="entry name" value="Cytidine deaminase-like"/>
    <property type="match status" value="1"/>
</dbReference>
<evidence type="ECO:0000256" key="1">
    <source>
        <dbReference type="ARBA" id="ARBA00022723"/>
    </source>
</evidence>
<proteinExistence type="predicted"/>
<sequence>MDGVPIAMAHNTRETEKNATHHAEFLAIDAACKALGGWRLWQCELFVTLEPCPMCSGAIINSRLKRVVYGAADPKAGCCGSIIDLFSLPFNHHPIIESGLREKEAQQLLQEFFTMLRKKREDQKK</sequence>
<dbReference type="Gene3D" id="3.40.140.10">
    <property type="entry name" value="Cytidine Deaminase, domain 2"/>
    <property type="match status" value="1"/>
</dbReference>
<keyword evidence="1" id="KW-0479">Metal-binding</keyword>
<keyword evidence="2" id="KW-0862">Zinc</keyword>
<dbReference type="GO" id="GO:0008270">
    <property type="term" value="F:zinc ion binding"/>
    <property type="evidence" value="ECO:0007669"/>
    <property type="project" value="InterPro"/>
</dbReference>
<dbReference type="InterPro" id="IPR058535">
    <property type="entry name" value="MafB19-deam"/>
</dbReference>
<dbReference type="InterPro" id="IPR016192">
    <property type="entry name" value="APOBEC/CMP_deaminase_Zn-bd"/>
</dbReference>
<dbReference type="PANTHER" id="PTHR11079">
    <property type="entry name" value="CYTOSINE DEAMINASE FAMILY MEMBER"/>
    <property type="match status" value="1"/>
</dbReference>
<reference evidence="4" key="1">
    <citation type="journal article" date="2012" name="PLoS ONE">
        <title>Gene sets for utilization of primary and secondary nutrition supplies in the distal gut of endangered iberian lynx.</title>
        <authorList>
            <person name="Alcaide M."/>
            <person name="Messina E."/>
            <person name="Richter M."/>
            <person name="Bargiela R."/>
            <person name="Peplies J."/>
            <person name="Huws S.A."/>
            <person name="Newbold C.J."/>
            <person name="Golyshin P.N."/>
            <person name="Simon M.A."/>
            <person name="Lopez G."/>
            <person name="Yakimov M.M."/>
            <person name="Ferrer M."/>
        </authorList>
    </citation>
    <scope>NUCLEOTIDE SEQUENCE</scope>
</reference>
<dbReference type="GO" id="GO:0052717">
    <property type="term" value="F:tRNA-specific adenosine-34 deaminase activity"/>
    <property type="evidence" value="ECO:0007669"/>
    <property type="project" value="UniProtKB-EC"/>
</dbReference>
<feature type="domain" description="CMP/dCMP-type deaminase" evidence="3">
    <location>
        <begin position="1"/>
        <end position="116"/>
    </location>
</feature>
<evidence type="ECO:0000256" key="2">
    <source>
        <dbReference type="ARBA" id="ARBA00022833"/>
    </source>
</evidence>
<dbReference type="GO" id="GO:0002100">
    <property type="term" value="P:tRNA wobble adenosine to inosine editing"/>
    <property type="evidence" value="ECO:0007669"/>
    <property type="project" value="InterPro"/>
</dbReference>
<dbReference type="InterPro" id="IPR016193">
    <property type="entry name" value="Cytidine_deaminase-like"/>
</dbReference>
<accession>J9CRS2</accession>
<evidence type="ECO:0000313" key="4">
    <source>
        <dbReference type="EMBL" id="EJX02891.1"/>
    </source>
</evidence>
<dbReference type="CDD" id="cd01285">
    <property type="entry name" value="nucleoside_deaminase"/>
    <property type="match status" value="1"/>
</dbReference>
<name>J9CRS2_9ZZZZ</name>
<comment type="caution">
    <text evidence="4">The sequence shown here is derived from an EMBL/GenBank/DDBJ whole genome shotgun (WGS) entry which is preliminary data.</text>
</comment>
<dbReference type="InterPro" id="IPR002125">
    <property type="entry name" value="CMP_dCMP_dom"/>
</dbReference>
<dbReference type="PANTHER" id="PTHR11079:SF202">
    <property type="entry name" value="TRNA-SPECIFIC ADENOSINE DEAMINASE"/>
    <property type="match status" value="1"/>
</dbReference>
<gene>
    <name evidence="4" type="ORF">EVA_09004</name>
</gene>
<dbReference type="EMBL" id="AMCI01002375">
    <property type="protein sequence ID" value="EJX02891.1"/>
    <property type="molecule type" value="Genomic_DNA"/>
</dbReference>
<protein>
    <submittedName>
        <fullName evidence="4">tRNA-specific adenosine deaminase</fullName>
    </submittedName>
</protein>
<dbReference type="PROSITE" id="PS51747">
    <property type="entry name" value="CYT_DCMP_DEAMINASES_2"/>
    <property type="match status" value="1"/>
</dbReference>
<dbReference type="AlphaFoldDB" id="J9CRS2"/>